<dbReference type="Gene3D" id="3.40.190.10">
    <property type="entry name" value="Periplasmic binding protein-like II"/>
    <property type="match status" value="1"/>
</dbReference>
<dbReference type="Proteomes" id="UP000597444">
    <property type="component" value="Unassembled WGS sequence"/>
</dbReference>
<dbReference type="InterPro" id="IPR006059">
    <property type="entry name" value="SBP"/>
</dbReference>
<dbReference type="GO" id="GO:0042956">
    <property type="term" value="P:maltodextrin transmembrane transport"/>
    <property type="evidence" value="ECO:0007669"/>
    <property type="project" value="TreeGrafter"/>
</dbReference>
<sequence>MTDVWEQVPLFSTQKIRRRSLLERALMTGVSLISVGTTLQSCTTDTGLTGSSLNFANWASAETATRSNIDKALQAFETQNHVQVNNIGMPFDDVLNQLTAMTNAGIPPDVMELSGNWPHVLGGTGALADLSQFASQDWRKDAFRNSFEAGTYKGTLYAVPFSITPHGFWYNKKLMTNAGLDATKPPRTIGELNQAMEMLREALPADAYPLGIDISKTEYALIGFWPWIWTFGGNPMVDDGKGNVAINWADDGTVAAFQWLQDIVKKRWTPNGQAIKAERDLMAFEKLVFKLDGPYLTGIMGDSNPDVFGSVEKVNASFGVTTTPLGPGVSQPVTCADIHNLGMSQLAQNKALAWKLIDFLTTSRDVILSFLIPEGGVLPHLSFNTDTQLYAKYYSDNISRSFITDIIRTMRPPAFGIHYSTATMAVVTALQEIANGAQVKPRLRKLTDEVKAIYRS</sequence>
<dbReference type="EMBL" id="BNJK01000001">
    <property type="protein sequence ID" value="GHO94770.1"/>
    <property type="molecule type" value="Genomic_DNA"/>
</dbReference>
<dbReference type="PANTHER" id="PTHR30061">
    <property type="entry name" value="MALTOSE-BINDING PERIPLASMIC PROTEIN"/>
    <property type="match status" value="1"/>
</dbReference>
<keyword evidence="2" id="KW-0813">Transport</keyword>
<dbReference type="SUPFAM" id="SSF53850">
    <property type="entry name" value="Periplasmic binding protein-like II"/>
    <property type="match status" value="1"/>
</dbReference>
<evidence type="ECO:0000313" key="4">
    <source>
        <dbReference type="EMBL" id="GHO94770.1"/>
    </source>
</evidence>
<evidence type="ECO:0000313" key="5">
    <source>
        <dbReference type="Proteomes" id="UP000597444"/>
    </source>
</evidence>
<keyword evidence="5" id="KW-1185">Reference proteome</keyword>
<gene>
    <name evidence="4" type="ORF">KSF_048180</name>
</gene>
<dbReference type="GO" id="GO:1901982">
    <property type="term" value="F:maltose binding"/>
    <property type="evidence" value="ECO:0007669"/>
    <property type="project" value="TreeGrafter"/>
</dbReference>
<comment type="similarity">
    <text evidence="1">Belongs to the bacterial solute-binding protein 1 family.</text>
</comment>
<dbReference type="AlphaFoldDB" id="A0A8J3IQ24"/>
<dbReference type="GO" id="GO:0015768">
    <property type="term" value="P:maltose transport"/>
    <property type="evidence" value="ECO:0007669"/>
    <property type="project" value="TreeGrafter"/>
</dbReference>
<dbReference type="PANTHER" id="PTHR30061:SF50">
    <property type="entry name" value="MALTOSE_MALTODEXTRIN-BINDING PERIPLASMIC PROTEIN"/>
    <property type="match status" value="1"/>
</dbReference>
<proteinExistence type="inferred from homology"/>
<evidence type="ECO:0000256" key="1">
    <source>
        <dbReference type="ARBA" id="ARBA00008520"/>
    </source>
</evidence>
<reference evidence="4" key="1">
    <citation type="submission" date="2020-10" db="EMBL/GenBank/DDBJ databases">
        <title>Taxonomic study of unclassified bacteria belonging to the class Ktedonobacteria.</title>
        <authorList>
            <person name="Yabe S."/>
            <person name="Wang C.M."/>
            <person name="Zheng Y."/>
            <person name="Sakai Y."/>
            <person name="Cavaletti L."/>
            <person name="Monciardini P."/>
            <person name="Donadio S."/>
        </authorList>
    </citation>
    <scope>NUCLEOTIDE SEQUENCE</scope>
    <source>
        <strain evidence="4">ID150040</strain>
    </source>
</reference>
<name>A0A8J3IQ24_9CHLR</name>
<organism evidence="4 5">
    <name type="scientific">Reticulibacter mediterranei</name>
    <dbReference type="NCBI Taxonomy" id="2778369"/>
    <lineage>
        <taxon>Bacteria</taxon>
        <taxon>Bacillati</taxon>
        <taxon>Chloroflexota</taxon>
        <taxon>Ktedonobacteria</taxon>
        <taxon>Ktedonobacterales</taxon>
        <taxon>Reticulibacteraceae</taxon>
        <taxon>Reticulibacter</taxon>
    </lineage>
</organism>
<protein>
    <submittedName>
        <fullName evidence="4">ABC transporter substrate-binding protein</fullName>
    </submittedName>
</protein>
<keyword evidence="3" id="KW-0732">Signal</keyword>
<dbReference type="RefSeq" id="WP_220205485.1">
    <property type="nucleotide sequence ID" value="NZ_BNJK01000001.1"/>
</dbReference>
<dbReference type="GO" id="GO:0055052">
    <property type="term" value="C:ATP-binding cassette (ABC) transporter complex, substrate-binding subunit-containing"/>
    <property type="evidence" value="ECO:0007669"/>
    <property type="project" value="TreeGrafter"/>
</dbReference>
<dbReference type="Pfam" id="PF13416">
    <property type="entry name" value="SBP_bac_8"/>
    <property type="match status" value="1"/>
</dbReference>
<evidence type="ECO:0000256" key="3">
    <source>
        <dbReference type="ARBA" id="ARBA00022729"/>
    </source>
</evidence>
<accession>A0A8J3IQ24</accession>
<evidence type="ECO:0000256" key="2">
    <source>
        <dbReference type="ARBA" id="ARBA00022448"/>
    </source>
</evidence>
<comment type="caution">
    <text evidence="4">The sequence shown here is derived from an EMBL/GenBank/DDBJ whole genome shotgun (WGS) entry which is preliminary data.</text>
</comment>